<feature type="transmembrane region" description="Helical" evidence="1">
    <location>
        <begin position="12"/>
        <end position="35"/>
    </location>
</feature>
<keyword evidence="1" id="KW-1133">Transmembrane helix</keyword>
<accession>A0A9X1CZ88</accession>
<dbReference type="EMBL" id="JAGJWT010000006">
    <property type="protein sequence ID" value="MBS9340744.1"/>
    <property type="molecule type" value="Genomic_DNA"/>
</dbReference>
<proteinExistence type="predicted"/>
<evidence type="ECO:0000313" key="2">
    <source>
        <dbReference type="EMBL" id="MBS9340744.1"/>
    </source>
</evidence>
<name>A0A9X1CZ88_NEIEL</name>
<evidence type="ECO:0000256" key="1">
    <source>
        <dbReference type="SAM" id="Phobius"/>
    </source>
</evidence>
<comment type="caution">
    <text evidence="2">The sequence shown here is derived from an EMBL/GenBank/DDBJ whole genome shotgun (WGS) entry which is preliminary data.</text>
</comment>
<feature type="transmembrane region" description="Helical" evidence="1">
    <location>
        <begin position="137"/>
        <end position="157"/>
    </location>
</feature>
<keyword evidence="1" id="KW-0472">Membrane</keyword>
<gene>
    <name evidence="2" type="ORF">J8641_07990</name>
</gene>
<sequence>MDARKFFIAGTIRLISLALNFTLWLAIFMSLAWGIRHRPAQPYAEGDEISSLFAVAVRNAQGEIQAQPLNRWKSSETLVREDTVLRDREGIYLQLTRLPPDTFELFYASNRLDANAFMTARYRIAADNKVIPVSFKVWSVAHGFWAFLLSFPVFVLVKRLMSRWRLGREKQPALQNKP</sequence>
<protein>
    <submittedName>
        <fullName evidence="2">Uncharacterized protein</fullName>
    </submittedName>
</protein>
<evidence type="ECO:0000313" key="3">
    <source>
        <dbReference type="Proteomes" id="UP000708805"/>
    </source>
</evidence>
<dbReference type="AlphaFoldDB" id="A0A9X1CZ88"/>
<keyword evidence="1" id="KW-0812">Transmembrane</keyword>
<organism evidence="2 3">
    <name type="scientific">Neisseria elongata subsp. nitroreducens</name>
    <dbReference type="NCBI Taxonomy" id="90367"/>
    <lineage>
        <taxon>Bacteria</taxon>
        <taxon>Pseudomonadati</taxon>
        <taxon>Pseudomonadota</taxon>
        <taxon>Betaproteobacteria</taxon>
        <taxon>Neisseriales</taxon>
        <taxon>Neisseriaceae</taxon>
        <taxon>Neisseria</taxon>
    </lineage>
</organism>
<reference evidence="2" key="1">
    <citation type="submission" date="2021-04" db="EMBL/GenBank/DDBJ databases">
        <title>Genomic characterization of endocarditis-associated Neisseria elongata subsp. nitroreducens.</title>
        <authorList>
            <person name="Schorner M."/>
            <person name="Passarelli-Araujo H."/>
            <person name="Scheffer M."/>
            <person name="Barazzetti F."/>
            <person name="Martins J."/>
            <person name="Machado H."/>
            <person name="Palmeiro J."/>
            <person name="Bazzo M."/>
        </authorList>
    </citation>
    <scope>NUCLEOTIDE SEQUENCE</scope>
    <source>
        <strain evidence="2">Nel_M001</strain>
    </source>
</reference>
<dbReference type="Proteomes" id="UP000708805">
    <property type="component" value="Unassembled WGS sequence"/>
</dbReference>